<keyword evidence="13 24" id="KW-0424">Laminin EGF-like domain</keyword>
<dbReference type="FunFam" id="2.10.25.10:FF:000011">
    <property type="entry name" value="Cadherin EGF LAG seven-pass G-type receptor"/>
    <property type="match status" value="1"/>
</dbReference>
<dbReference type="EMBL" id="GEDC01012221">
    <property type="protein sequence ID" value="JAS25077.1"/>
    <property type="molecule type" value="Transcribed_RNA"/>
</dbReference>
<keyword evidence="10 25" id="KW-0175">Coiled coil</keyword>
<dbReference type="PRINTS" id="PR00011">
    <property type="entry name" value="EGFLAMININ"/>
</dbReference>
<accession>A0A1B6DHB4</accession>
<feature type="disulfide bond" evidence="24">
    <location>
        <begin position="1091"/>
        <end position="1108"/>
    </location>
</feature>
<comment type="subunit">
    <text evidence="14">Laminin is a complex glycoprotein, consisting of three different polypeptide chains (alpha, beta, gamma), which are bound to each other by disulfide bonds into a cross-shaped molecule comprising one long and three short arms with globules at each end. Beta-2 is a subunit of laminin-3 (laminin-121 or S-laminin), laminin-4 (laminin-221 or S-merosin), laminin-7 (laminin-321 or KS-laminin), laminin-9 (laminin-421), laminin-11 (laminin-521), laminin-14 (laminin-423) and laminin-15 (laminin-523).</text>
</comment>
<dbReference type="FunFam" id="2.10.25.10:FF:000084">
    <property type="entry name" value="Laminin subunit alpha 3"/>
    <property type="match status" value="1"/>
</dbReference>
<evidence type="ECO:0000256" key="1">
    <source>
        <dbReference type="ARBA" id="ARBA00002418"/>
    </source>
</evidence>
<feature type="disulfide bond" evidence="24">
    <location>
        <begin position="1110"/>
        <end position="1119"/>
    </location>
</feature>
<evidence type="ECO:0000256" key="21">
    <source>
        <dbReference type="ARBA" id="ARBA00080199"/>
    </source>
</evidence>
<feature type="region of interest" description="Disordered" evidence="26">
    <location>
        <begin position="651"/>
        <end position="671"/>
    </location>
</feature>
<feature type="domain" description="Laminin EGF-like" evidence="28">
    <location>
        <begin position="414"/>
        <end position="473"/>
    </location>
</feature>
<dbReference type="Gene3D" id="2.10.25.10">
    <property type="entry name" value="Laminin"/>
    <property type="match status" value="11"/>
</dbReference>
<feature type="domain" description="Laminin EGF-like" evidence="28">
    <location>
        <begin position="351"/>
        <end position="413"/>
    </location>
</feature>
<gene>
    <name evidence="31" type="ORF">g.34595</name>
    <name evidence="33" type="ORF">g.34598</name>
    <name evidence="32" type="ORF">g.34602</name>
    <name evidence="34" type="ORF">g.34605</name>
</gene>
<dbReference type="PROSITE" id="PS51116">
    <property type="entry name" value="LAMININ_IVB"/>
    <property type="match status" value="1"/>
</dbReference>
<dbReference type="PROSITE" id="PS50027">
    <property type="entry name" value="EGF_LAM_2"/>
    <property type="match status" value="11"/>
</dbReference>
<dbReference type="FunFam" id="2.10.25.10:FF:000138">
    <property type="entry name" value="Laminin subunit beta 1"/>
    <property type="match status" value="1"/>
</dbReference>
<feature type="domain" description="Laminin EGF-like" evidence="28">
    <location>
        <begin position="1038"/>
        <end position="1088"/>
    </location>
</feature>
<feature type="disulfide bond" evidence="24">
    <location>
        <begin position="833"/>
        <end position="850"/>
    </location>
</feature>
<dbReference type="SMART" id="SM00136">
    <property type="entry name" value="LamNT"/>
    <property type="match status" value="1"/>
</dbReference>
<evidence type="ECO:0000256" key="4">
    <source>
        <dbReference type="ARBA" id="ARBA00022530"/>
    </source>
</evidence>
<dbReference type="InterPro" id="IPR013015">
    <property type="entry name" value="Laminin_IV_B"/>
</dbReference>
<evidence type="ECO:0000256" key="25">
    <source>
        <dbReference type="SAM" id="Coils"/>
    </source>
</evidence>
<evidence type="ECO:0000313" key="33">
    <source>
        <dbReference type="EMBL" id="JAS25077.1"/>
    </source>
</evidence>
<dbReference type="GO" id="GO:0030054">
    <property type="term" value="C:cell junction"/>
    <property type="evidence" value="ECO:0007669"/>
    <property type="project" value="UniProtKB-ARBA"/>
</dbReference>
<dbReference type="FunFam" id="2.10.25.10:FF:000065">
    <property type="entry name" value="Laminin subunit beta 1"/>
    <property type="match status" value="1"/>
</dbReference>
<feature type="disulfide bond" evidence="24">
    <location>
        <begin position="1010"/>
        <end position="1019"/>
    </location>
</feature>
<dbReference type="GO" id="GO:0007411">
    <property type="term" value="P:axon guidance"/>
    <property type="evidence" value="ECO:0007669"/>
    <property type="project" value="TreeGrafter"/>
</dbReference>
<name>A0A1B6DHB4_9HEMI</name>
<feature type="domain" description="Laminin EGF-like" evidence="28">
    <location>
        <begin position="288"/>
        <end position="350"/>
    </location>
</feature>
<evidence type="ECO:0000256" key="3">
    <source>
        <dbReference type="ARBA" id="ARBA00022525"/>
    </source>
</evidence>
<dbReference type="FunFam" id="2.10.25.10:FF:000209">
    <property type="entry name" value="Laminin subunit alpha 5"/>
    <property type="match status" value="1"/>
</dbReference>
<evidence type="ECO:0000256" key="17">
    <source>
        <dbReference type="ARBA" id="ARBA00076137"/>
    </source>
</evidence>
<sequence length="1789" mass="198617">MALCRPGFITVACLVFTLPNVLNAQGTYDRGSNPSRGYSSQKHSPCEQSSCYPATGNLLIGRENRLFASSTCGLNSQQRYCIVSHLEERKKCFWCDSRPQNKHKRHSHRIENIVYGKSPVIGGGAWWQSENGVENVSIQLDLEAEFHFTHMIITFKTFRPAAMLIERSYDFGKTWQVYRYFAHKCEESFPGISRGPQRNLTDVVCDSRYSDIEPVKEGEIIMRVLPPNLHHLYDDPYSQEVQNLLKMTNLRINFTKLHTLGDDKLDKREEIQEKYYYAISEMVVRGSCSCYGHASRCLPLSGHNTKQDMVHGRCECTHNTKGLNCESCEDFFNDLPWKPAIGKQTNACKRCNCNNHATSCHFDPDVYEKTGRISGGVCDGCQHNTVGRNCELCKPFYYRDPDRDFSDPEVCKLCNCDIGGSLDQGICDSYTDPLHGLVSGRCKCKANVQGQQCNECKNGFWNFDENNPNGCQECTCNTLGTIDNEGCNVLTGDCTCKRYVTGRDCNQCLPEYYGLSEDPDGCKPCECDMGGSFDNQCDVVTGQCRCRPYLSGRTCSTPEQTYFAGQLDLLLYEGELANCTNNCQIEIREPYRDGQHNTWSGPGFMRAFPNTDMEFPVNNIQTSMDYVIVIRYEPKVPGNWKDVEVIVERPRPVDPNGPCANSQPQDDTKRVTLPENETSVTVHPPVCLEAGQSYKIRLSFKHWDNQQASPSASILIDSIVLLPRIESIPFFMGSPANENRRREYEHYNCGSAFYTVVKGYTEDVCKKYHYSISYYVHGGAFSCSCDPTGAKSNLCVSLGGNCVCKQNVVGRRCDMCAPGTYGFGPEGCQACDCDSVGALDNFCDDTTGQCKCQAQTYGRACDQCQPGSWNYPKCQRCHCNGHADICDPQTGACIDCREATLGHYCERCINGYYGDPRLSAGIPCRPCPCPGPQGSGHSYAENCQLDPNTQDVICECDDGYAGSRCDVCADNYYGNPEIVGGSCQACNCNNNIDIARPGNCDEHTGQCLQCLFNTEGYSCEVCKAGYYGDALQQSCRECVCDFLGTDQSQIPCNHITGQCPCLPNVTGQSCDLCVENHWKIASGTGCEPCACDPIGSSSEGCNQFDGQCDCKPGFGGRQCNQCQTNHWGDPNVHCQPCECNPEGSATLQCNQQDGSCVCIRGIGGHKCDQCARGFLGSTPQCSPCGECFDNWDLILTNLTDQTNKVIEAAKEIKRTGATGAYTQQFEATEKKLGDINQILKNTTKSSLDLGDVEKRMEMLKNNVTLETNNLTSVGKLLENTTQRIYLSNLNLEGLRQKAEVLKSTAEALKDNATKLQESNVEGALNLTREAAETSKRISSNHLKIHDIINDAERQCRRTENLFPTPGVGQRINDFDQSVKKNKEMITQMNEELEKYEDEIPTLNDLVCDKRGDPCDVLCGGAGCKEGCGGISCEKGAAQGSRSALSFAKDAETHIREKETKAEEIFRGMIQAKQETETAKNLAQQAFDISEQARNTSEKAVKDSSDLMQKLNEFLNSPRAAPADIRKLAQEAKSKNIQLQPEQISDLAQSINKTVSSLTDINKILAETADDLKLAKDYKQKADEAKKDAEHILETAQNVVGALDEAKEAQDKAEVAVQTAKENIDLAKTDLTQITSETAVAQQKANETLTEVNGLQGQVQDLQKTFLKNEKDAREVADEALSIDADVQKTQNKAKELQNAYREAKDKLNKRSQDSGLARSRAQMLLERANQLSVNTTQKLKELQDAETMYKDQEKLLKSLNDDIEELSARMVSYLMNMTTISDHYRNCLH</sequence>
<dbReference type="Gene3D" id="2.60.120.260">
    <property type="entry name" value="Galactose-binding domain-like"/>
    <property type="match status" value="1"/>
</dbReference>
<feature type="disulfide bond" evidence="24">
    <location>
        <begin position="785"/>
        <end position="802"/>
    </location>
</feature>
<dbReference type="SMART" id="SM00180">
    <property type="entry name" value="EGF_Lam"/>
    <property type="match status" value="13"/>
</dbReference>
<dbReference type="InterPro" id="IPR050440">
    <property type="entry name" value="Laminin/Netrin_ECM"/>
</dbReference>
<dbReference type="Pfam" id="PF00053">
    <property type="entry name" value="EGF_laminin"/>
    <property type="match status" value="11"/>
</dbReference>
<evidence type="ECO:0000256" key="10">
    <source>
        <dbReference type="ARBA" id="ARBA00023054"/>
    </source>
</evidence>
<dbReference type="GO" id="GO:0016477">
    <property type="term" value="P:cell migration"/>
    <property type="evidence" value="ECO:0007669"/>
    <property type="project" value="TreeGrafter"/>
</dbReference>
<evidence type="ECO:0000256" key="18">
    <source>
        <dbReference type="ARBA" id="ARBA00079179"/>
    </source>
</evidence>
<evidence type="ECO:0000256" key="15">
    <source>
        <dbReference type="ARBA" id="ARBA00071082"/>
    </source>
</evidence>
<dbReference type="GO" id="GO:0009887">
    <property type="term" value="P:animal organ morphogenesis"/>
    <property type="evidence" value="ECO:0007669"/>
    <property type="project" value="TreeGrafter"/>
</dbReference>
<dbReference type="PANTHER" id="PTHR10574">
    <property type="entry name" value="NETRIN/LAMININ-RELATED"/>
    <property type="match status" value="1"/>
</dbReference>
<evidence type="ECO:0000256" key="22">
    <source>
        <dbReference type="ARBA" id="ARBA00080856"/>
    </source>
</evidence>
<dbReference type="PROSITE" id="PS51117">
    <property type="entry name" value="LAMININ_NTER"/>
    <property type="match status" value="1"/>
</dbReference>
<feature type="domain" description="Laminin EGF-like" evidence="28">
    <location>
        <begin position="831"/>
        <end position="876"/>
    </location>
</feature>
<evidence type="ECO:0000256" key="6">
    <source>
        <dbReference type="ARBA" id="ARBA00022729"/>
    </source>
</evidence>
<feature type="disulfide bond" evidence="24">
    <location>
        <begin position="852"/>
        <end position="861"/>
    </location>
</feature>
<dbReference type="SMART" id="SM00181">
    <property type="entry name" value="EGF"/>
    <property type="match status" value="7"/>
</dbReference>
<feature type="domain" description="Laminin EGF-like" evidence="28">
    <location>
        <begin position="1089"/>
        <end position="1136"/>
    </location>
</feature>
<evidence type="ECO:0000313" key="32">
    <source>
        <dbReference type="EMBL" id="JAS11529.1"/>
    </source>
</evidence>
<dbReference type="EMBL" id="GEDC01026358">
    <property type="protein sequence ID" value="JAS10940.1"/>
    <property type="molecule type" value="Transcribed_RNA"/>
</dbReference>
<evidence type="ECO:0000256" key="16">
    <source>
        <dbReference type="ARBA" id="ARBA00075305"/>
    </source>
</evidence>
<evidence type="ECO:0000256" key="7">
    <source>
        <dbReference type="ARBA" id="ARBA00022737"/>
    </source>
</evidence>
<keyword evidence="9" id="KW-0130">Cell adhesion</keyword>
<feature type="disulfide bond" evidence="24">
    <location>
        <begin position="444"/>
        <end position="453"/>
    </location>
</feature>
<evidence type="ECO:0000256" key="9">
    <source>
        <dbReference type="ARBA" id="ARBA00022889"/>
    </source>
</evidence>
<dbReference type="Pfam" id="PF21199">
    <property type="entry name" value="LAMININ_IV_B"/>
    <property type="match status" value="1"/>
</dbReference>
<evidence type="ECO:0000256" key="5">
    <source>
        <dbReference type="ARBA" id="ARBA00022553"/>
    </source>
</evidence>
<organism evidence="33">
    <name type="scientific">Clastoptera arizonana</name>
    <name type="common">Arizona spittle bug</name>
    <dbReference type="NCBI Taxonomy" id="38151"/>
    <lineage>
        <taxon>Eukaryota</taxon>
        <taxon>Metazoa</taxon>
        <taxon>Ecdysozoa</taxon>
        <taxon>Arthropoda</taxon>
        <taxon>Hexapoda</taxon>
        <taxon>Insecta</taxon>
        <taxon>Pterygota</taxon>
        <taxon>Neoptera</taxon>
        <taxon>Paraneoptera</taxon>
        <taxon>Hemiptera</taxon>
        <taxon>Auchenorrhyncha</taxon>
        <taxon>Cercopoidea</taxon>
        <taxon>Clastopteridae</taxon>
        <taxon>Clastoptera</taxon>
    </lineage>
</organism>
<comment type="subcellular location">
    <subcellularLocation>
        <location evidence="2">Secreted</location>
        <location evidence="2">Extracellular space</location>
        <location evidence="2">Extracellular matrix</location>
        <location evidence="2">Basement membrane</location>
    </subcellularLocation>
</comment>
<evidence type="ECO:0000313" key="31">
    <source>
        <dbReference type="EMBL" id="JAS10940.1"/>
    </source>
</evidence>
<proteinExistence type="predicted"/>
<feature type="domain" description="Laminin N-terminal" evidence="30">
    <location>
        <begin position="47"/>
        <end position="287"/>
    </location>
</feature>
<feature type="domain" description="Laminin EGF-like" evidence="28">
    <location>
        <begin position="474"/>
        <end position="524"/>
    </location>
</feature>
<dbReference type="CDD" id="cd00055">
    <property type="entry name" value="EGF_Lam"/>
    <property type="match status" value="13"/>
</dbReference>
<reference evidence="33" key="1">
    <citation type="submission" date="2015-12" db="EMBL/GenBank/DDBJ databases">
        <title>De novo transcriptome assembly of four potential Pierce s Disease insect vectors from Arizona vineyards.</title>
        <authorList>
            <person name="Tassone E.E."/>
        </authorList>
    </citation>
    <scope>NUCLEOTIDE SEQUENCE</scope>
</reference>
<evidence type="ECO:0000256" key="12">
    <source>
        <dbReference type="ARBA" id="ARBA00023180"/>
    </source>
</evidence>
<feature type="disulfide bond" evidence="24">
    <location>
        <begin position="381"/>
        <end position="390"/>
    </location>
</feature>
<feature type="disulfide bond" evidence="24">
    <location>
        <begin position="1089"/>
        <end position="1101"/>
    </location>
</feature>
<dbReference type="FunFam" id="2.10.25.10:FF:000135">
    <property type="entry name" value="Laminin subunit beta 4"/>
    <property type="match status" value="2"/>
</dbReference>
<evidence type="ECO:0000259" key="30">
    <source>
        <dbReference type="PROSITE" id="PS51117"/>
    </source>
</evidence>
<evidence type="ECO:0000256" key="13">
    <source>
        <dbReference type="ARBA" id="ARBA00023292"/>
    </source>
</evidence>
<dbReference type="GO" id="GO:0009888">
    <property type="term" value="P:tissue development"/>
    <property type="evidence" value="ECO:0007669"/>
    <property type="project" value="TreeGrafter"/>
</dbReference>
<keyword evidence="7" id="KW-0677">Repeat</keyword>
<dbReference type="Pfam" id="PF24973">
    <property type="entry name" value="EGF_LMN_ATRN"/>
    <property type="match status" value="2"/>
</dbReference>
<feature type="disulfide bond" evidence="24">
    <location>
        <begin position="804"/>
        <end position="813"/>
    </location>
</feature>
<dbReference type="FunFam" id="2.10.25.10:FF:000145">
    <property type="entry name" value="Laminin subunit beta 1"/>
    <property type="match status" value="1"/>
</dbReference>
<dbReference type="GO" id="GO:0005608">
    <property type="term" value="C:laminin-3 complex"/>
    <property type="evidence" value="ECO:0007669"/>
    <property type="project" value="UniProtKB-ARBA"/>
</dbReference>
<evidence type="ECO:0000256" key="8">
    <source>
        <dbReference type="ARBA" id="ARBA00022869"/>
    </source>
</evidence>
<feature type="disulfide bond" evidence="24">
    <location>
        <begin position="783"/>
        <end position="795"/>
    </location>
</feature>
<feature type="disulfide bond" evidence="24">
    <location>
        <begin position="1137"/>
        <end position="1149"/>
    </location>
</feature>
<feature type="coiled-coil region" evidence="25">
    <location>
        <begin position="1378"/>
        <end position="1405"/>
    </location>
</feature>
<comment type="function">
    <text evidence="1">Binding to cells via a high affinity receptor, laminin is thought to mediate the attachment, migration and organization of cells into tissues during embryonic development by interacting with other extracellular matrix components.</text>
</comment>
<keyword evidence="5" id="KW-0597">Phosphoprotein</keyword>
<evidence type="ECO:0000256" key="2">
    <source>
        <dbReference type="ARBA" id="ARBA00004302"/>
    </source>
</evidence>
<dbReference type="FunFam" id="2.10.25.10:FF:000101">
    <property type="entry name" value="Laminin subunit beta 1"/>
    <property type="match status" value="1"/>
</dbReference>
<comment type="caution">
    <text evidence="24">Lacks conserved residue(s) required for the propagation of feature annotation.</text>
</comment>
<dbReference type="CDD" id="cd22302">
    <property type="entry name" value="cc_DmLAMB1-like_C"/>
    <property type="match status" value="1"/>
</dbReference>
<feature type="domain" description="Laminin EGF-like" evidence="28">
    <location>
        <begin position="783"/>
        <end position="830"/>
    </location>
</feature>
<dbReference type="InterPro" id="IPR000742">
    <property type="entry name" value="EGF"/>
</dbReference>
<feature type="disulfide bond" evidence="24">
    <location>
        <begin position="896"/>
        <end position="905"/>
    </location>
</feature>
<evidence type="ECO:0000313" key="34">
    <source>
        <dbReference type="EMBL" id="JAS31710.1"/>
    </source>
</evidence>
<protein>
    <recommendedName>
        <fullName evidence="15">Laminin subunit beta-2</fullName>
    </recommendedName>
    <alternativeName>
        <fullName evidence="18">Laminin-11 subunit beta</fullName>
    </alternativeName>
    <alternativeName>
        <fullName evidence="19">Laminin-14 subunit beta</fullName>
    </alternativeName>
    <alternativeName>
        <fullName evidence="23">Laminin-15 subunit beta</fullName>
    </alternativeName>
    <alternativeName>
        <fullName evidence="22">Laminin-3 subunit beta</fullName>
    </alternativeName>
    <alternativeName>
        <fullName evidence="21">Laminin-4 subunit beta</fullName>
    </alternativeName>
    <alternativeName>
        <fullName evidence="17">Laminin-7 subunit beta</fullName>
    </alternativeName>
    <alternativeName>
        <fullName evidence="20">Laminin-9 subunit beta</fullName>
    </alternativeName>
    <alternativeName>
        <fullName evidence="16">S-laminin subunit beta</fullName>
    </alternativeName>
</protein>
<evidence type="ECO:0000259" key="28">
    <source>
        <dbReference type="PROSITE" id="PS50027"/>
    </source>
</evidence>
<dbReference type="SUPFAM" id="SSF58104">
    <property type="entry name" value="Methyl-accepting chemotaxis protein (MCP) signaling domain"/>
    <property type="match status" value="1"/>
</dbReference>
<dbReference type="FunFam" id="2.10.25.10:FF:000074">
    <property type="entry name" value="Laminin subunit alpha"/>
    <property type="match status" value="1"/>
</dbReference>
<evidence type="ECO:0000256" key="24">
    <source>
        <dbReference type="PROSITE-ProRule" id="PRU00460"/>
    </source>
</evidence>
<dbReference type="FunFam" id="2.60.120.260:FF:000010">
    <property type="entry name" value="Laminin subunit beta 1"/>
    <property type="match status" value="1"/>
</dbReference>
<feature type="coiled-coil region" evidence="25">
    <location>
        <begin position="1574"/>
        <end position="1776"/>
    </location>
</feature>
<dbReference type="FunFam" id="2.170.300.10:FF:000001">
    <property type="entry name" value="Laminin subunit beta-1"/>
    <property type="match status" value="1"/>
</dbReference>
<dbReference type="Gene3D" id="2.170.300.10">
    <property type="entry name" value="Tie2 ligand-binding domain superfamily"/>
    <property type="match status" value="1"/>
</dbReference>
<dbReference type="FunFam" id="2.10.25.10:FF:000130">
    <property type="entry name" value="Laminin subunit beta 1"/>
    <property type="match status" value="1"/>
</dbReference>
<evidence type="ECO:0000256" key="19">
    <source>
        <dbReference type="ARBA" id="ARBA00079356"/>
    </source>
</evidence>
<keyword evidence="6 27" id="KW-0732">Signal</keyword>
<dbReference type="SUPFAM" id="SSF57196">
    <property type="entry name" value="EGF/Laminin"/>
    <property type="match status" value="13"/>
</dbReference>
<dbReference type="InterPro" id="IPR008211">
    <property type="entry name" value="Laminin_N"/>
</dbReference>
<dbReference type="GO" id="GO:0070831">
    <property type="term" value="P:basement membrane assembly"/>
    <property type="evidence" value="ECO:0007669"/>
    <property type="project" value="TreeGrafter"/>
</dbReference>
<feature type="disulfide bond" evidence="24">
    <location>
        <begin position="508"/>
        <end position="522"/>
    </location>
</feature>
<feature type="chain" id="PRO_5008581282" description="Laminin subunit beta-2" evidence="27">
    <location>
        <begin position="25"/>
        <end position="1789"/>
    </location>
</feature>
<feature type="disulfide bond" evidence="24">
    <location>
        <begin position="1158"/>
        <end position="1167"/>
    </location>
</feature>
<feature type="domain" description="Laminin EGF-like" evidence="28">
    <location>
        <begin position="877"/>
        <end position="926"/>
    </location>
</feature>
<dbReference type="EMBL" id="GEDC01025769">
    <property type="protein sequence ID" value="JAS11529.1"/>
    <property type="molecule type" value="Transcribed_RNA"/>
</dbReference>
<dbReference type="EMBL" id="GEDC01005588">
    <property type="protein sequence ID" value="JAS31710.1"/>
    <property type="molecule type" value="Transcribed_RNA"/>
</dbReference>
<evidence type="ECO:0000256" key="20">
    <source>
        <dbReference type="ARBA" id="ARBA00080055"/>
    </source>
</evidence>
<feature type="disulfide bond" evidence="24">
    <location>
        <begin position="831"/>
        <end position="843"/>
    </location>
</feature>
<feature type="disulfide bond" evidence="24">
    <location>
        <begin position="1139"/>
        <end position="1156"/>
    </location>
</feature>
<feature type="domain" description="Laminin IV type B" evidence="29">
    <location>
        <begin position="564"/>
        <end position="777"/>
    </location>
</feature>
<feature type="domain" description="Laminin EGF-like" evidence="28">
    <location>
        <begin position="1137"/>
        <end position="1183"/>
    </location>
</feature>
<feature type="coiled-coil region" evidence="25">
    <location>
        <begin position="1291"/>
        <end position="1318"/>
    </location>
</feature>
<evidence type="ECO:0000259" key="29">
    <source>
        <dbReference type="PROSITE" id="PS51116"/>
    </source>
</evidence>
<dbReference type="GO" id="GO:0034446">
    <property type="term" value="P:substrate adhesion-dependent cell spreading"/>
    <property type="evidence" value="ECO:0007669"/>
    <property type="project" value="TreeGrafter"/>
</dbReference>
<keyword evidence="4" id="KW-0272">Extracellular matrix</keyword>
<feature type="signal peptide" evidence="27">
    <location>
        <begin position="1"/>
        <end position="24"/>
    </location>
</feature>
<evidence type="ECO:0000256" key="23">
    <source>
        <dbReference type="ARBA" id="ARBA00081237"/>
    </source>
</evidence>
<feature type="disulfide bond" evidence="24">
    <location>
        <begin position="316"/>
        <end position="325"/>
    </location>
</feature>
<dbReference type="InterPro" id="IPR002049">
    <property type="entry name" value="LE_dom"/>
</dbReference>
<evidence type="ECO:0000256" key="14">
    <source>
        <dbReference type="ARBA" id="ARBA00065009"/>
    </source>
</evidence>
<dbReference type="PANTHER" id="PTHR10574:SF375">
    <property type="entry name" value="LAMININ SUBUNIT BETA-1"/>
    <property type="match status" value="1"/>
</dbReference>
<evidence type="ECO:0000256" key="11">
    <source>
        <dbReference type="ARBA" id="ARBA00023157"/>
    </source>
</evidence>
<dbReference type="PROSITE" id="PS01248">
    <property type="entry name" value="EGF_LAM_1"/>
    <property type="match status" value="5"/>
</dbReference>
<keyword evidence="8" id="KW-0084">Basement membrane</keyword>
<dbReference type="Pfam" id="PF00055">
    <property type="entry name" value="Laminin_N"/>
    <property type="match status" value="1"/>
</dbReference>
<evidence type="ECO:0000256" key="26">
    <source>
        <dbReference type="SAM" id="MobiDB-lite"/>
    </source>
</evidence>
<feature type="domain" description="Laminin EGF-like" evidence="28">
    <location>
        <begin position="986"/>
        <end position="1037"/>
    </location>
</feature>
<dbReference type="FunFam" id="2.10.25.10:FF:000333">
    <property type="entry name" value="netrin-4 isoform X2"/>
    <property type="match status" value="1"/>
</dbReference>
<dbReference type="FunFam" id="2.170.300.10:FF:000004">
    <property type="entry name" value="Laminin subunit beta 1"/>
    <property type="match status" value="1"/>
</dbReference>
<feature type="disulfide bond" evidence="24">
    <location>
        <begin position="1061"/>
        <end position="1070"/>
    </location>
</feature>
<keyword evidence="12" id="KW-0325">Glycoprotein</keyword>
<keyword evidence="11 24" id="KW-1015">Disulfide bond</keyword>
<keyword evidence="3" id="KW-0964">Secreted</keyword>
<dbReference type="InterPro" id="IPR056863">
    <property type="entry name" value="LMN_ATRN_NET-like_EGF"/>
</dbReference>
<evidence type="ECO:0000256" key="27">
    <source>
        <dbReference type="SAM" id="SignalP"/>
    </source>
</evidence>
<feature type="disulfide bond" evidence="24">
    <location>
        <begin position="496"/>
        <end position="505"/>
    </location>
</feature>